<reference evidence="1" key="1">
    <citation type="submission" date="2023-07" db="EMBL/GenBank/DDBJ databases">
        <title>Black Yeasts Isolated from many extreme environments.</title>
        <authorList>
            <person name="Coleine C."/>
            <person name="Stajich J.E."/>
            <person name="Selbmann L."/>
        </authorList>
    </citation>
    <scope>NUCLEOTIDE SEQUENCE</scope>
    <source>
        <strain evidence="1">CCFEE 5714</strain>
    </source>
</reference>
<dbReference type="Proteomes" id="UP001281147">
    <property type="component" value="Unassembled WGS sequence"/>
</dbReference>
<accession>A0ACC3NAV1</accession>
<evidence type="ECO:0000313" key="2">
    <source>
        <dbReference type="Proteomes" id="UP001281147"/>
    </source>
</evidence>
<gene>
    <name evidence="1" type="ORF">LTR37_008966</name>
</gene>
<sequence>MANTRNRGNNRGSNVNGRGRGTSTCGSGTGRGRGAATTPARPSQVYVDDADLVNDTSSGSSAVHAEGELAAESAADDGGGVSLRDGDAGSVDEAEDGSDAVSEREAMEGLLDGGEEREVRNDELAPRTADDQDSPPTAPAKGGAKKRKIQDDDDYAEFEPKKKPARKGKKAATPAPAPVPQPLTPAPVPQPPTPAPAPQPPTPSARMMRISGCQILIIVVLTLVVVVALVYLLGCRDGRKQVWKLEKELAEMEMRDL</sequence>
<comment type="caution">
    <text evidence="1">The sequence shown here is derived from an EMBL/GenBank/DDBJ whole genome shotgun (WGS) entry which is preliminary data.</text>
</comment>
<name>A0ACC3NAV1_9PEZI</name>
<protein>
    <submittedName>
        <fullName evidence="1">Uncharacterized protein</fullName>
    </submittedName>
</protein>
<evidence type="ECO:0000313" key="1">
    <source>
        <dbReference type="EMBL" id="KAK3712702.1"/>
    </source>
</evidence>
<dbReference type="EMBL" id="JAUTXU010000068">
    <property type="protein sequence ID" value="KAK3712702.1"/>
    <property type="molecule type" value="Genomic_DNA"/>
</dbReference>
<keyword evidence="2" id="KW-1185">Reference proteome</keyword>
<organism evidence="1 2">
    <name type="scientific">Vermiconidia calcicola</name>
    <dbReference type="NCBI Taxonomy" id="1690605"/>
    <lineage>
        <taxon>Eukaryota</taxon>
        <taxon>Fungi</taxon>
        <taxon>Dikarya</taxon>
        <taxon>Ascomycota</taxon>
        <taxon>Pezizomycotina</taxon>
        <taxon>Dothideomycetes</taxon>
        <taxon>Dothideomycetidae</taxon>
        <taxon>Mycosphaerellales</taxon>
        <taxon>Extremaceae</taxon>
        <taxon>Vermiconidia</taxon>
    </lineage>
</organism>
<proteinExistence type="predicted"/>